<dbReference type="Gene3D" id="3.40.30.10">
    <property type="entry name" value="Glutaredoxin"/>
    <property type="match status" value="1"/>
</dbReference>
<keyword evidence="4" id="KW-0812">Transmembrane</keyword>
<feature type="binding site" evidence="3">
    <location>
        <position position="192"/>
    </location>
    <ligand>
        <name>Cu cation</name>
        <dbReference type="ChEBI" id="CHEBI:23378"/>
    </ligand>
</feature>
<comment type="similarity">
    <text evidence="1">Belongs to the SCO1/2 family.</text>
</comment>
<dbReference type="EMBL" id="FQYR01000004">
    <property type="protein sequence ID" value="SHJ78002.1"/>
    <property type="molecule type" value="Genomic_DNA"/>
</dbReference>
<keyword evidence="2 3" id="KW-0186">Copper</keyword>
<keyword evidence="4" id="KW-0472">Membrane</keyword>
<keyword evidence="3" id="KW-0479">Metal-binding</keyword>
<gene>
    <name evidence="6" type="ORF">SAMN02745181_2590</name>
</gene>
<dbReference type="PROSITE" id="PS51352">
    <property type="entry name" value="THIOREDOXIN_2"/>
    <property type="match status" value="1"/>
</dbReference>
<dbReference type="InterPro" id="IPR036249">
    <property type="entry name" value="Thioredoxin-like_sf"/>
</dbReference>
<feature type="binding site" evidence="3">
    <location>
        <position position="99"/>
    </location>
    <ligand>
        <name>Cu cation</name>
        <dbReference type="ChEBI" id="CHEBI:23378"/>
    </ligand>
</feature>
<evidence type="ECO:0000313" key="7">
    <source>
        <dbReference type="Proteomes" id="UP000184510"/>
    </source>
</evidence>
<reference evidence="6 7" key="1">
    <citation type="submission" date="2016-11" db="EMBL/GenBank/DDBJ databases">
        <authorList>
            <person name="Jaros S."/>
            <person name="Januszkiewicz K."/>
            <person name="Wedrychowicz H."/>
        </authorList>
    </citation>
    <scope>NUCLEOTIDE SEQUENCE [LARGE SCALE GENOMIC DNA]</scope>
    <source>
        <strain evidence="6 7">DSM 18772</strain>
    </source>
</reference>
<dbReference type="InterPro" id="IPR003782">
    <property type="entry name" value="SCO1/SenC"/>
</dbReference>
<evidence type="ECO:0000256" key="2">
    <source>
        <dbReference type="ARBA" id="ARBA00023008"/>
    </source>
</evidence>
<dbReference type="PANTHER" id="PTHR12151:SF25">
    <property type="entry name" value="LINALOOL DEHYDRATASE_ISOMERASE DOMAIN-CONTAINING PROTEIN"/>
    <property type="match status" value="1"/>
</dbReference>
<accession>A0A1M6M3H3</accession>
<organism evidence="6 7">
    <name type="scientific">Rubritalea squalenifaciens DSM 18772</name>
    <dbReference type="NCBI Taxonomy" id="1123071"/>
    <lineage>
        <taxon>Bacteria</taxon>
        <taxon>Pseudomonadati</taxon>
        <taxon>Verrucomicrobiota</taxon>
        <taxon>Verrucomicrobiia</taxon>
        <taxon>Verrucomicrobiales</taxon>
        <taxon>Rubritaleaceae</taxon>
        <taxon>Rubritalea</taxon>
    </lineage>
</organism>
<dbReference type="GO" id="GO:0046872">
    <property type="term" value="F:metal ion binding"/>
    <property type="evidence" value="ECO:0007669"/>
    <property type="project" value="UniProtKB-KW"/>
</dbReference>
<dbReference type="OrthoDB" id="9811998at2"/>
<dbReference type="STRING" id="1123071.SAMN02745181_2590"/>
<evidence type="ECO:0000256" key="4">
    <source>
        <dbReference type="SAM" id="Phobius"/>
    </source>
</evidence>
<dbReference type="RefSeq" id="WP_143184161.1">
    <property type="nucleotide sequence ID" value="NZ_FQYR01000004.1"/>
</dbReference>
<evidence type="ECO:0000313" key="6">
    <source>
        <dbReference type="EMBL" id="SHJ78002.1"/>
    </source>
</evidence>
<protein>
    <submittedName>
        <fullName evidence="6">Cytochrome oxidase Cu insertion factor, SCO1/SenC/PrrC family</fullName>
    </submittedName>
</protein>
<dbReference type="Proteomes" id="UP000184510">
    <property type="component" value="Unassembled WGS sequence"/>
</dbReference>
<name>A0A1M6M3H3_9BACT</name>
<keyword evidence="7" id="KW-1185">Reference proteome</keyword>
<evidence type="ECO:0000256" key="3">
    <source>
        <dbReference type="PIRSR" id="PIRSR603782-1"/>
    </source>
</evidence>
<sequence>MEKQNKQIVMIYAGVAMIAVALVVGFAFIAKARNQQAQESEERRQSLRHPMIVETIQPLTELDKQLTEDLRGRNQDGEEVGLYDLKGKVVVFAQFYSRCSMCLGHNRIIMQDLHESLQGNPDVQFVTVTVDPEFDSPEKLKEMAELWGAKSDSWWMLNVPKDKLEPYCREQMWYVDFKENENATSIADGIMHDMGIAVIDPTSKMRAKVNLYELKVNEKEDEYQARKAQLLEVIENALKAKSTATN</sequence>
<evidence type="ECO:0000259" key="5">
    <source>
        <dbReference type="PROSITE" id="PS51352"/>
    </source>
</evidence>
<dbReference type="InterPro" id="IPR013766">
    <property type="entry name" value="Thioredoxin_domain"/>
</dbReference>
<dbReference type="PANTHER" id="PTHR12151">
    <property type="entry name" value="ELECTRON TRANSPORT PROTIN SCO1/SENC FAMILY MEMBER"/>
    <property type="match status" value="1"/>
</dbReference>
<feature type="domain" description="Thioredoxin" evidence="5">
    <location>
        <begin position="59"/>
        <end position="232"/>
    </location>
</feature>
<proteinExistence type="inferred from homology"/>
<dbReference type="InParanoid" id="A0A1M6M3H3"/>
<evidence type="ECO:0000256" key="1">
    <source>
        <dbReference type="ARBA" id="ARBA00010996"/>
    </source>
</evidence>
<dbReference type="Pfam" id="PF02630">
    <property type="entry name" value="SCO1-SenC"/>
    <property type="match status" value="1"/>
</dbReference>
<feature type="transmembrane region" description="Helical" evidence="4">
    <location>
        <begin position="9"/>
        <end position="30"/>
    </location>
</feature>
<dbReference type="AlphaFoldDB" id="A0A1M6M3H3"/>
<keyword evidence="4" id="KW-1133">Transmembrane helix</keyword>
<dbReference type="SUPFAM" id="SSF52833">
    <property type="entry name" value="Thioredoxin-like"/>
    <property type="match status" value="1"/>
</dbReference>